<protein>
    <submittedName>
        <fullName evidence="8">ABC transporter, permease protein</fullName>
    </submittedName>
</protein>
<comment type="subcellular location">
    <subcellularLocation>
        <location evidence="1">Cell membrane</location>
        <topology evidence="1">Multi-pass membrane protein</topology>
    </subcellularLocation>
</comment>
<feature type="domain" description="ABC3 transporter permease C-terminal" evidence="7">
    <location>
        <begin position="258"/>
        <end position="384"/>
    </location>
</feature>
<feature type="transmembrane region" description="Helical" evidence="6">
    <location>
        <begin position="24"/>
        <end position="44"/>
    </location>
</feature>
<dbReference type="EMBL" id="FPHK01000103">
    <property type="protein sequence ID" value="SFV67073.1"/>
    <property type="molecule type" value="Genomic_DNA"/>
</dbReference>
<feature type="transmembrane region" description="Helical" evidence="6">
    <location>
        <begin position="358"/>
        <end position="379"/>
    </location>
</feature>
<sequence>MSKINFYLLEYAYNYILRYKSKNFFIVTVFTLLVALLSSLFFLATSLQHELFSRIAHQPDIVIENYQAGKPSSIDSSLLDRLLEIDGVSSGKTRVQGSYYFRAKNRTFHIVGVDIFEKQDDPFIQKLLAQYDLNSSSMLVSKNVQDIMQKAYYREYFNFIKPDGNLEKVAIKASFDTGRRVALKNLIVMQKESAKEIFGYGQNQATDIALDVANKNELDFISQKIRLMLPNVKVISKNDLHVKYEKLFDYDSGVFLSFFVIALFTFFVIIYDKANGLSSEEKREIGILKALGWRVEDVLHAKFYEASLLSFVAFFLGVGIAFVYVFIFKAPLLGDIFMHENLLNIHNFRLDVHIELSYLLLIFLLSVPIYIAATLIPAWRVATLDADEVMR</sequence>
<evidence type="ECO:0000259" key="7">
    <source>
        <dbReference type="Pfam" id="PF02687"/>
    </source>
</evidence>
<dbReference type="Pfam" id="PF02687">
    <property type="entry name" value="FtsX"/>
    <property type="match status" value="1"/>
</dbReference>
<reference evidence="8" key="1">
    <citation type="submission" date="2016-10" db="EMBL/GenBank/DDBJ databases">
        <authorList>
            <person name="de Groot N.N."/>
        </authorList>
    </citation>
    <scope>NUCLEOTIDE SEQUENCE</scope>
</reference>
<evidence type="ECO:0000256" key="3">
    <source>
        <dbReference type="ARBA" id="ARBA00022692"/>
    </source>
</evidence>
<dbReference type="PANTHER" id="PTHR30489">
    <property type="entry name" value="LIPOPROTEIN-RELEASING SYSTEM TRANSMEMBRANE PROTEIN LOLE"/>
    <property type="match status" value="1"/>
</dbReference>
<evidence type="ECO:0000256" key="5">
    <source>
        <dbReference type="ARBA" id="ARBA00023136"/>
    </source>
</evidence>
<organism evidence="8">
    <name type="scientific">hydrothermal vent metagenome</name>
    <dbReference type="NCBI Taxonomy" id="652676"/>
    <lineage>
        <taxon>unclassified sequences</taxon>
        <taxon>metagenomes</taxon>
        <taxon>ecological metagenomes</taxon>
    </lineage>
</organism>
<dbReference type="GO" id="GO:0044874">
    <property type="term" value="P:lipoprotein localization to outer membrane"/>
    <property type="evidence" value="ECO:0007669"/>
    <property type="project" value="TreeGrafter"/>
</dbReference>
<gene>
    <name evidence="8" type="ORF">MNB_SM-6-458</name>
</gene>
<evidence type="ECO:0000256" key="1">
    <source>
        <dbReference type="ARBA" id="ARBA00004651"/>
    </source>
</evidence>
<dbReference type="AlphaFoldDB" id="A0A1W1CMY0"/>
<keyword evidence="3 6" id="KW-0812">Transmembrane</keyword>
<evidence type="ECO:0000256" key="6">
    <source>
        <dbReference type="SAM" id="Phobius"/>
    </source>
</evidence>
<proteinExistence type="predicted"/>
<keyword evidence="4 6" id="KW-1133">Transmembrane helix</keyword>
<evidence type="ECO:0000313" key="8">
    <source>
        <dbReference type="EMBL" id="SFV67073.1"/>
    </source>
</evidence>
<accession>A0A1W1CMY0</accession>
<feature type="transmembrane region" description="Helical" evidence="6">
    <location>
        <begin position="308"/>
        <end position="328"/>
    </location>
</feature>
<dbReference type="InterPro" id="IPR051447">
    <property type="entry name" value="Lipoprotein-release_system"/>
</dbReference>
<evidence type="ECO:0000256" key="2">
    <source>
        <dbReference type="ARBA" id="ARBA00022475"/>
    </source>
</evidence>
<dbReference type="GO" id="GO:0098797">
    <property type="term" value="C:plasma membrane protein complex"/>
    <property type="evidence" value="ECO:0007669"/>
    <property type="project" value="TreeGrafter"/>
</dbReference>
<feature type="transmembrane region" description="Helical" evidence="6">
    <location>
        <begin position="253"/>
        <end position="271"/>
    </location>
</feature>
<keyword evidence="5 6" id="KW-0472">Membrane</keyword>
<dbReference type="InterPro" id="IPR003838">
    <property type="entry name" value="ABC3_permease_C"/>
</dbReference>
<name>A0A1W1CMY0_9ZZZZ</name>
<dbReference type="PANTHER" id="PTHR30489:SF0">
    <property type="entry name" value="LIPOPROTEIN-RELEASING SYSTEM TRANSMEMBRANE PROTEIN LOLE"/>
    <property type="match status" value="1"/>
</dbReference>
<keyword evidence="2" id="KW-1003">Cell membrane</keyword>
<evidence type="ECO:0000256" key="4">
    <source>
        <dbReference type="ARBA" id="ARBA00022989"/>
    </source>
</evidence>